<dbReference type="AlphaFoldDB" id="A0A291IJH7"/>
<keyword evidence="2" id="KW-1185">Reference proteome</keyword>
<reference evidence="1 2" key="1">
    <citation type="submission" date="2016-03" db="EMBL/GenBank/DDBJ databases">
        <authorList>
            <person name="Heylen K."/>
            <person name="De Vos P."/>
            <person name="Vekeman B."/>
        </authorList>
    </citation>
    <scope>NUCLEOTIDE SEQUENCE [LARGE SCALE GENOMIC DNA]</scope>
    <source>
        <strain evidence="1 2">R-49807</strain>
    </source>
</reference>
<evidence type="ECO:0000313" key="2">
    <source>
        <dbReference type="Proteomes" id="UP000077734"/>
    </source>
</evidence>
<dbReference type="EMBL" id="LUUL01000139">
    <property type="protein sequence ID" value="OAI21517.1"/>
    <property type="molecule type" value="Genomic_DNA"/>
</dbReference>
<sequence length="416" mass="46464">MAILFILGFWSACIAGLWLWKKELFISTWNEAYFADTPVLIESDDWGPGAEFHADRLQQLLDMLARHRDTAGRNAVLTADMVLAVPDLERIASEGEYRRKMLDADFPAIYQTLKDGIARDILTPQLHGLEHLNGAAFARLYRQDDPRLAAAKATADWWSDWESLDSPLQGHYVDGSALPTSPVDSAEAQNIIELAAASFQRMFGAPSVSTVAPCYLWSDNIEAHWSKQNIIAIQTAGYRCTGRDQSGHYRQDPPIIRVGNKSRFGQTYLVRNVMYEPVDGKNTVASAIAEAEIAYLQAAPISISTHRYNFTRSETECSNAIAGLDRLLSAITNSFPRVRFLSSAELAGTLSDQSLEVINRFNGKRWPALNPARGQRKLGAFLYRLYYRHRKLALIGYMTGLCLPAWIICKTGIKNG</sequence>
<gene>
    <name evidence="1" type="ORF">A1356_20770</name>
</gene>
<accession>A0A291IJH7</accession>
<organism evidence="1 2">
    <name type="scientific">Methylomonas koyamae</name>
    <dbReference type="NCBI Taxonomy" id="702114"/>
    <lineage>
        <taxon>Bacteria</taxon>
        <taxon>Pseudomonadati</taxon>
        <taxon>Pseudomonadota</taxon>
        <taxon>Gammaproteobacteria</taxon>
        <taxon>Methylococcales</taxon>
        <taxon>Methylococcaceae</taxon>
        <taxon>Methylomonas</taxon>
    </lineage>
</organism>
<protein>
    <submittedName>
        <fullName evidence="1">Uncharacterized protein</fullName>
    </submittedName>
</protein>
<name>A0A291IJH7_9GAMM</name>
<dbReference type="KEGG" id="mko:MKLM6_2226"/>
<comment type="caution">
    <text evidence="1">The sequence shown here is derived from an EMBL/GenBank/DDBJ whole genome shotgun (WGS) entry which is preliminary data.</text>
</comment>
<proteinExistence type="predicted"/>
<dbReference type="Proteomes" id="UP000077734">
    <property type="component" value="Unassembled WGS sequence"/>
</dbReference>
<evidence type="ECO:0000313" key="1">
    <source>
        <dbReference type="EMBL" id="OAI21517.1"/>
    </source>
</evidence>